<accession>A0A1Q5TCE3</accession>
<reference evidence="1 2" key="1">
    <citation type="submission" date="2016-10" db="EMBL/GenBank/DDBJ databases">
        <title>Genome sequence of the ascomycete fungus Penicillium subrubescens.</title>
        <authorList>
            <person name="De Vries R.P."/>
            <person name="Peng M."/>
            <person name="Dilokpimol A."/>
            <person name="Hilden K."/>
            <person name="Makela M.R."/>
            <person name="Grigoriev I."/>
            <person name="Riley R."/>
            <person name="Granchi Z."/>
        </authorList>
    </citation>
    <scope>NUCLEOTIDE SEQUENCE [LARGE SCALE GENOMIC DNA]</scope>
    <source>
        <strain evidence="1 2">CBS 132785</strain>
    </source>
</reference>
<proteinExistence type="predicted"/>
<comment type="caution">
    <text evidence="1">The sequence shown here is derived from an EMBL/GenBank/DDBJ whole genome shotgun (WGS) entry which is preliminary data.</text>
</comment>
<evidence type="ECO:0000313" key="1">
    <source>
        <dbReference type="EMBL" id="OKO97894.1"/>
    </source>
</evidence>
<dbReference type="AlphaFoldDB" id="A0A1Q5TCE3"/>
<name>A0A1Q5TCE3_9EURO</name>
<gene>
    <name evidence="1" type="ORF">PENSUB_9820</name>
</gene>
<sequence>MEVLQRMYGGNAQYRSSGQQKAMEYILASSGQVLPILRTSEGKSSLCLLPCQLPGAGTTVVILPLVVLKAEMRRRCAEVGIEAHMWEAGSYPDRLHSCPLIIVAVERAVKHRFRDFLTRLHVAKSVTSPSRRCRIGLQWGSCQCSVLEIDCGSRGRQAGGAAPLVAI</sequence>
<dbReference type="STRING" id="1316194.A0A1Q5TCE3"/>
<keyword evidence="2" id="KW-1185">Reference proteome</keyword>
<protein>
    <submittedName>
        <fullName evidence="1">Uncharacterized protein</fullName>
    </submittedName>
</protein>
<dbReference type="Proteomes" id="UP000186955">
    <property type="component" value="Unassembled WGS sequence"/>
</dbReference>
<dbReference type="EMBL" id="MNBE01000683">
    <property type="protein sequence ID" value="OKO97894.1"/>
    <property type="molecule type" value="Genomic_DNA"/>
</dbReference>
<dbReference type="InterPro" id="IPR027417">
    <property type="entry name" value="P-loop_NTPase"/>
</dbReference>
<evidence type="ECO:0000313" key="2">
    <source>
        <dbReference type="Proteomes" id="UP000186955"/>
    </source>
</evidence>
<organism evidence="1 2">
    <name type="scientific">Penicillium subrubescens</name>
    <dbReference type="NCBI Taxonomy" id="1316194"/>
    <lineage>
        <taxon>Eukaryota</taxon>
        <taxon>Fungi</taxon>
        <taxon>Dikarya</taxon>
        <taxon>Ascomycota</taxon>
        <taxon>Pezizomycotina</taxon>
        <taxon>Eurotiomycetes</taxon>
        <taxon>Eurotiomycetidae</taxon>
        <taxon>Eurotiales</taxon>
        <taxon>Aspergillaceae</taxon>
        <taxon>Penicillium</taxon>
    </lineage>
</organism>
<dbReference type="Gene3D" id="3.40.50.300">
    <property type="entry name" value="P-loop containing nucleotide triphosphate hydrolases"/>
    <property type="match status" value="1"/>
</dbReference>
<dbReference type="SUPFAM" id="SSF52540">
    <property type="entry name" value="P-loop containing nucleoside triphosphate hydrolases"/>
    <property type="match status" value="1"/>
</dbReference>